<evidence type="ECO:0000313" key="2">
    <source>
        <dbReference type="Proteomes" id="UP000887565"/>
    </source>
</evidence>
<evidence type="ECO:0000313" key="3">
    <source>
        <dbReference type="WBParaSite" id="nRc.2.0.1.t05420-RA"/>
    </source>
</evidence>
<proteinExistence type="predicted"/>
<keyword evidence="2" id="KW-1185">Reference proteome</keyword>
<accession>A0A915HVP9</accession>
<feature type="signal peptide" evidence="1">
    <location>
        <begin position="1"/>
        <end position="19"/>
    </location>
</feature>
<protein>
    <submittedName>
        <fullName evidence="3">Secreted protein</fullName>
    </submittedName>
</protein>
<reference evidence="3" key="1">
    <citation type="submission" date="2022-11" db="UniProtKB">
        <authorList>
            <consortium name="WormBaseParasite"/>
        </authorList>
    </citation>
    <scope>IDENTIFICATION</scope>
</reference>
<feature type="chain" id="PRO_5037873621" evidence="1">
    <location>
        <begin position="20"/>
        <end position="182"/>
    </location>
</feature>
<dbReference type="WBParaSite" id="nRc.2.0.1.t05420-RA">
    <property type="protein sequence ID" value="nRc.2.0.1.t05420-RA"/>
    <property type="gene ID" value="nRc.2.0.1.g05420"/>
</dbReference>
<keyword evidence="1" id="KW-0732">Signal</keyword>
<dbReference type="Proteomes" id="UP000887565">
    <property type="component" value="Unplaced"/>
</dbReference>
<dbReference type="AlphaFoldDB" id="A0A915HVP9"/>
<organism evidence="2 3">
    <name type="scientific">Romanomermis culicivorax</name>
    <name type="common">Nematode worm</name>
    <dbReference type="NCBI Taxonomy" id="13658"/>
    <lineage>
        <taxon>Eukaryota</taxon>
        <taxon>Metazoa</taxon>
        <taxon>Ecdysozoa</taxon>
        <taxon>Nematoda</taxon>
        <taxon>Enoplea</taxon>
        <taxon>Dorylaimia</taxon>
        <taxon>Mermithida</taxon>
        <taxon>Mermithoidea</taxon>
        <taxon>Mermithidae</taxon>
        <taxon>Romanomermis</taxon>
    </lineage>
</organism>
<name>A0A915HVP9_ROMCU</name>
<evidence type="ECO:0000256" key="1">
    <source>
        <dbReference type="SAM" id="SignalP"/>
    </source>
</evidence>
<sequence>MKATFFYCLTLCFVALVVAMEQGCKSPSPDEIGYNIVVTDSRQQSAPCPRHDPARSYGRPETPLLKYCFDAVGYTSQWGKNENIRAFCGKNRKKRHVEDAMLPIATFNSDGRYENDGSPQAAAILKSCNKTMALIYDQSCHRPGFQERWVYMNDLSDYHIVEMKYNAPHSDDDYDPNEYWNN</sequence>